<dbReference type="Pfam" id="PF01872">
    <property type="entry name" value="RibD_C"/>
    <property type="match status" value="1"/>
</dbReference>
<accession>A0A4R4YIG3</accession>
<reference evidence="2 3" key="1">
    <citation type="submission" date="2019-03" db="EMBL/GenBank/DDBJ databases">
        <title>Draft genome sequences of novel Actinobacteria.</title>
        <authorList>
            <person name="Sahin N."/>
            <person name="Ay H."/>
            <person name="Saygin H."/>
        </authorList>
    </citation>
    <scope>NUCLEOTIDE SEQUENCE [LARGE SCALE GENOMIC DNA]</scope>
    <source>
        <strain evidence="2 3">JCM 13523</strain>
    </source>
</reference>
<gene>
    <name evidence="2" type="ORF">E1263_40195</name>
</gene>
<evidence type="ECO:0000259" key="1">
    <source>
        <dbReference type="Pfam" id="PF01872"/>
    </source>
</evidence>
<dbReference type="InterPro" id="IPR050765">
    <property type="entry name" value="Riboflavin_Biosynth_HTPR"/>
</dbReference>
<dbReference type="EMBL" id="SMKX01000228">
    <property type="protein sequence ID" value="TDD44698.1"/>
    <property type="molecule type" value="Genomic_DNA"/>
</dbReference>
<name>A0A4R4YIG3_9ACTN</name>
<proteinExistence type="predicted"/>
<organism evidence="2 3">
    <name type="scientific">Kribbella antibiotica</name>
    <dbReference type="NCBI Taxonomy" id="190195"/>
    <lineage>
        <taxon>Bacteria</taxon>
        <taxon>Bacillati</taxon>
        <taxon>Actinomycetota</taxon>
        <taxon>Actinomycetes</taxon>
        <taxon>Propionibacteriales</taxon>
        <taxon>Kribbellaceae</taxon>
        <taxon>Kribbella</taxon>
    </lineage>
</organism>
<evidence type="ECO:0000313" key="2">
    <source>
        <dbReference type="EMBL" id="TDD44698.1"/>
    </source>
</evidence>
<dbReference type="InterPro" id="IPR024072">
    <property type="entry name" value="DHFR-like_dom_sf"/>
</dbReference>
<dbReference type="OrthoDB" id="3471498at2"/>
<dbReference type="SUPFAM" id="SSF53597">
    <property type="entry name" value="Dihydrofolate reductase-like"/>
    <property type="match status" value="1"/>
</dbReference>
<dbReference type="PANTHER" id="PTHR38011">
    <property type="entry name" value="DIHYDROFOLATE REDUCTASE FAMILY PROTEIN (AFU_ORTHOLOGUE AFUA_8G06820)"/>
    <property type="match status" value="1"/>
</dbReference>
<dbReference type="Proteomes" id="UP000295124">
    <property type="component" value="Unassembled WGS sequence"/>
</dbReference>
<sequence>MSRKVVAAYFLSLDGVAEGADKFLTSWDDETDAVGGRLISTQDTVIFGRRTYDEFAGFWPTSDIQPFADFVNAVPKYVATSTPLATQWGTAQAIEGELTDFVRDLKEQPGGDIGIHGSISVTQALLAAGLVDELSLVIVPTVVGTGRRLLDNLPQISLEPISSSTTPSGHLLVDYRVNHSG</sequence>
<dbReference type="Gene3D" id="3.40.430.10">
    <property type="entry name" value="Dihydrofolate Reductase, subunit A"/>
    <property type="match status" value="1"/>
</dbReference>
<feature type="domain" description="Bacterial bifunctional deaminase-reductase C-terminal" evidence="1">
    <location>
        <begin position="3"/>
        <end position="169"/>
    </location>
</feature>
<comment type="caution">
    <text evidence="2">The sequence shown here is derived from an EMBL/GenBank/DDBJ whole genome shotgun (WGS) entry which is preliminary data.</text>
</comment>
<dbReference type="AlphaFoldDB" id="A0A4R4YIG3"/>
<evidence type="ECO:0000313" key="3">
    <source>
        <dbReference type="Proteomes" id="UP000295124"/>
    </source>
</evidence>
<dbReference type="RefSeq" id="WP_132177341.1">
    <property type="nucleotide sequence ID" value="NZ_SMKX01000228.1"/>
</dbReference>
<keyword evidence="3" id="KW-1185">Reference proteome</keyword>
<dbReference type="InterPro" id="IPR002734">
    <property type="entry name" value="RibDG_C"/>
</dbReference>
<dbReference type="PANTHER" id="PTHR38011:SF2">
    <property type="entry name" value="BIFUNCTIONAL DEAMINASE-REDUCTASE DOMAIN PROTEIN"/>
    <property type="match status" value="1"/>
</dbReference>
<dbReference type="GO" id="GO:0008703">
    <property type="term" value="F:5-amino-6-(5-phosphoribosylamino)uracil reductase activity"/>
    <property type="evidence" value="ECO:0007669"/>
    <property type="project" value="InterPro"/>
</dbReference>
<protein>
    <submittedName>
        <fullName evidence="2">Deaminase</fullName>
    </submittedName>
</protein>
<dbReference type="GO" id="GO:0009231">
    <property type="term" value="P:riboflavin biosynthetic process"/>
    <property type="evidence" value="ECO:0007669"/>
    <property type="project" value="InterPro"/>
</dbReference>